<feature type="signal peptide" evidence="7">
    <location>
        <begin position="1"/>
        <end position="19"/>
    </location>
</feature>
<comment type="cofactor">
    <cofactor evidence="1">
        <name>Ca(2+)</name>
        <dbReference type="ChEBI" id="CHEBI:29108"/>
    </cofactor>
</comment>
<feature type="chain" id="PRO_5025467852" evidence="7">
    <location>
        <begin position="20"/>
        <end position="503"/>
    </location>
</feature>
<evidence type="ECO:0000256" key="6">
    <source>
        <dbReference type="ARBA" id="ARBA00023180"/>
    </source>
</evidence>
<dbReference type="InterPro" id="IPR047115">
    <property type="entry name" value="ARSB"/>
</dbReference>
<gene>
    <name evidence="9" type="primary">Arsb_2</name>
    <name evidence="9" type="ORF">FJT64_010910</name>
</gene>
<name>A0A6A4VI00_AMPAM</name>
<dbReference type="PROSITE" id="PS00149">
    <property type="entry name" value="SULFATASE_2"/>
    <property type="match status" value="1"/>
</dbReference>
<keyword evidence="6" id="KW-0325">Glycoprotein</keyword>
<evidence type="ECO:0000256" key="2">
    <source>
        <dbReference type="ARBA" id="ARBA00008779"/>
    </source>
</evidence>
<evidence type="ECO:0000256" key="1">
    <source>
        <dbReference type="ARBA" id="ARBA00001913"/>
    </source>
</evidence>
<evidence type="ECO:0000256" key="5">
    <source>
        <dbReference type="ARBA" id="ARBA00022837"/>
    </source>
</evidence>
<evidence type="ECO:0000256" key="7">
    <source>
        <dbReference type="SAM" id="SignalP"/>
    </source>
</evidence>
<dbReference type="GO" id="GO:0046872">
    <property type="term" value="F:metal ion binding"/>
    <property type="evidence" value="ECO:0007669"/>
    <property type="project" value="UniProtKB-KW"/>
</dbReference>
<dbReference type="InterPro" id="IPR000917">
    <property type="entry name" value="Sulfatase_N"/>
</dbReference>
<organism evidence="9 10">
    <name type="scientific">Amphibalanus amphitrite</name>
    <name type="common">Striped barnacle</name>
    <name type="synonym">Balanus amphitrite</name>
    <dbReference type="NCBI Taxonomy" id="1232801"/>
    <lineage>
        <taxon>Eukaryota</taxon>
        <taxon>Metazoa</taxon>
        <taxon>Ecdysozoa</taxon>
        <taxon>Arthropoda</taxon>
        <taxon>Crustacea</taxon>
        <taxon>Multicrustacea</taxon>
        <taxon>Cirripedia</taxon>
        <taxon>Thoracica</taxon>
        <taxon>Thoracicalcarea</taxon>
        <taxon>Balanomorpha</taxon>
        <taxon>Balanoidea</taxon>
        <taxon>Balanidae</taxon>
        <taxon>Amphibalaninae</taxon>
        <taxon>Amphibalanus</taxon>
    </lineage>
</organism>
<dbReference type="GO" id="GO:0008484">
    <property type="term" value="F:sulfuric ester hydrolase activity"/>
    <property type="evidence" value="ECO:0007669"/>
    <property type="project" value="InterPro"/>
</dbReference>
<comment type="similarity">
    <text evidence="2">Belongs to the sulfatase family.</text>
</comment>
<protein>
    <submittedName>
        <fullName evidence="9">Arylsulfatase B</fullName>
    </submittedName>
</protein>
<keyword evidence="5" id="KW-0106">Calcium</keyword>
<dbReference type="OrthoDB" id="103349at2759"/>
<dbReference type="EMBL" id="VIIS01001922">
    <property type="protein sequence ID" value="KAF0290910.1"/>
    <property type="molecule type" value="Genomic_DNA"/>
</dbReference>
<dbReference type="SUPFAM" id="SSF53649">
    <property type="entry name" value="Alkaline phosphatase-like"/>
    <property type="match status" value="1"/>
</dbReference>
<accession>A0A6A4VI00</accession>
<keyword evidence="4" id="KW-0378">Hydrolase</keyword>
<dbReference type="PANTHER" id="PTHR10342:SF274">
    <property type="entry name" value="ARYLSULFATASE B"/>
    <property type="match status" value="1"/>
</dbReference>
<sequence length="503" mass="55641">MASLRVVALFLVLLGVAASAPASESTQPNIVFIVADDLGFNDISWHNSDILTPNLAQLAGEGVLLERSYVQPVCSPSRSAALTGLYPYHMGTQRSAYLPCQPTGLSVNFTLLPERLRSVGYSTHAVGKWHLGHCAPEYLPHNRGFDSFYGVWNGREDHFTHTLNGSLDLRSNDEPDWDQSGVYSTELFASRAERIISEHDKSKPLFLYLPFLAAHQPVQSPEELVELYPNIPNDLRRTFSGMVTAIDLAVGRVVESLKASGLYENCVIAFISDNGGNVTAAGNNWPLRGFKNTLWEGGTRTPAFVVSPLLQKTGYVSSEVIHVTDWAPTFLRLAGVDTSDLNVDGVDQWETLSTGSPSARDELVYNIDERDDGDFSAALRQGDMKLIWGYPGRYSDWYPVPDSNEDAVQDRSDAVNIDSEDEVDAVDVSASQHGDPQPVYLFNVTADPEERVDLAEQMPDVVKRMQDRVLELMEDLVPADYPKQIIDGYPTKGLWETGWCDAH</sequence>
<feature type="domain" description="Sulfatase N-terminal" evidence="8">
    <location>
        <begin position="28"/>
        <end position="336"/>
    </location>
</feature>
<comment type="caution">
    <text evidence="9">The sequence shown here is derived from an EMBL/GenBank/DDBJ whole genome shotgun (WGS) entry which is preliminary data.</text>
</comment>
<dbReference type="Pfam" id="PF00884">
    <property type="entry name" value="Sulfatase"/>
    <property type="match status" value="1"/>
</dbReference>
<keyword evidence="7" id="KW-0732">Signal</keyword>
<evidence type="ECO:0000256" key="4">
    <source>
        <dbReference type="ARBA" id="ARBA00022801"/>
    </source>
</evidence>
<evidence type="ECO:0000256" key="3">
    <source>
        <dbReference type="ARBA" id="ARBA00022723"/>
    </source>
</evidence>
<dbReference type="Proteomes" id="UP000440578">
    <property type="component" value="Unassembled WGS sequence"/>
</dbReference>
<evidence type="ECO:0000313" key="9">
    <source>
        <dbReference type="EMBL" id="KAF0290910.1"/>
    </source>
</evidence>
<dbReference type="AlphaFoldDB" id="A0A6A4VI00"/>
<dbReference type="InterPro" id="IPR024607">
    <property type="entry name" value="Sulfatase_CS"/>
</dbReference>
<keyword evidence="10" id="KW-1185">Reference proteome</keyword>
<dbReference type="PANTHER" id="PTHR10342">
    <property type="entry name" value="ARYLSULFATASE"/>
    <property type="match status" value="1"/>
</dbReference>
<dbReference type="CDD" id="cd16029">
    <property type="entry name" value="4-S"/>
    <property type="match status" value="1"/>
</dbReference>
<dbReference type="Gene3D" id="3.30.1120.10">
    <property type="match status" value="1"/>
</dbReference>
<dbReference type="Gene3D" id="3.40.720.10">
    <property type="entry name" value="Alkaline Phosphatase, subunit A"/>
    <property type="match status" value="1"/>
</dbReference>
<keyword evidence="3" id="KW-0479">Metal-binding</keyword>
<evidence type="ECO:0000313" key="10">
    <source>
        <dbReference type="Proteomes" id="UP000440578"/>
    </source>
</evidence>
<reference evidence="9 10" key="1">
    <citation type="submission" date="2019-07" db="EMBL/GenBank/DDBJ databases">
        <title>Draft genome assembly of a fouling barnacle, Amphibalanus amphitrite (Darwin, 1854): The first reference genome for Thecostraca.</title>
        <authorList>
            <person name="Kim W."/>
        </authorList>
    </citation>
    <scope>NUCLEOTIDE SEQUENCE [LARGE SCALE GENOMIC DNA]</scope>
    <source>
        <strain evidence="9">SNU_AA5</strain>
        <tissue evidence="9">Soma without cirri and trophi</tissue>
    </source>
</reference>
<evidence type="ECO:0000259" key="8">
    <source>
        <dbReference type="Pfam" id="PF00884"/>
    </source>
</evidence>
<proteinExistence type="inferred from homology"/>
<dbReference type="InterPro" id="IPR017850">
    <property type="entry name" value="Alkaline_phosphatase_core_sf"/>
</dbReference>